<comment type="caution">
    <text evidence="1">The sequence shown here is derived from an EMBL/GenBank/DDBJ whole genome shotgun (WGS) entry which is preliminary data.</text>
</comment>
<dbReference type="EMBL" id="JANBPW010006653">
    <property type="protein sequence ID" value="KAJ1928425.1"/>
    <property type="molecule type" value="Genomic_DNA"/>
</dbReference>
<feature type="non-terminal residue" evidence="1">
    <location>
        <position position="317"/>
    </location>
</feature>
<protein>
    <submittedName>
        <fullName evidence="1">Uncharacterized protein</fullName>
    </submittedName>
</protein>
<proteinExistence type="predicted"/>
<keyword evidence="2" id="KW-1185">Reference proteome</keyword>
<organism evidence="1 2">
    <name type="scientific">Linderina macrospora</name>
    <dbReference type="NCBI Taxonomy" id="4868"/>
    <lineage>
        <taxon>Eukaryota</taxon>
        <taxon>Fungi</taxon>
        <taxon>Fungi incertae sedis</taxon>
        <taxon>Zoopagomycota</taxon>
        <taxon>Kickxellomycotina</taxon>
        <taxon>Kickxellomycetes</taxon>
        <taxon>Kickxellales</taxon>
        <taxon>Kickxellaceae</taxon>
        <taxon>Linderina</taxon>
    </lineage>
</organism>
<accession>A0ACC1IXZ1</accession>
<gene>
    <name evidence="1" type="ORF">FBU59_007131</name>
</gene>
<reference evidence="1" key="1">
    <citation type="submission" date="2022-07" db="EMBL/GenBank/DDBJ databases">
        <title>Phylogenomic reconstructions and comparative analyses of Kickxellomycotina fungi.</title>
        <authorList>
            <person name="Reynolds N.K."/>
            <person name="Stajich J.E."/>
            <person name="Barry K."/>
            <person name="Grigoriev I.V."/>
            <person name="Crous P."/>
            <person name="Smith M.E."/>
        </authorList>
    </citation>
    <scope>NUCLEOTIDE SEQUENCE</scope>
    <source>
        <strain evidence="1">NRRL 5244</strain>
    </source>
</reference>
<evidence type="ECO:0000313" key="1">
    <source>
        <dbReference type="EMBL" id="KAJ1928425.1"/>
    </source>
</evidence>
<feature type="non-terminal residue" evidence="1">
    <location>
        <position position="1"/>
    </location>
</feature>
<dbReference type="Proteomes" id="UP001150603">
    <property type="component" value="Unassembled WGS sequence"/>
</dbReference>
<sequence length="317" mass="36141">ELSVAPVRELLELHQRVFLILIDRFVDLQKDTATKALLWLLTRQKADVPEYAVQTTGGEFDNLEAMSLAQIADYLDKQAAHFEVQETVCIRMIGPYQRLMDEKTFNQYTVLMSFIGALRENSTAISRLLRLVDEILQKRPMKSRVWFPQLSIKWLLLGQANDLANGEFGPEEMGNNLETAYETDESTPELDAETKTGTMGDDSTDDEQMTMDDVPRSTVFDAASEFSVAVKISKRFGWAVFAYMSPYILAANTWFHQRQTQYALKFTLAMLLWGIWAYIGVTYRFFVRNYGNWGLTAIAFVFNVTVGSTLDAGIKRL</sequence>
<name>A0ACC1IXZ1_9FUNG</name>
<evidence type="ECO:0000313" key="2">
    <source>
        <dbReference type="Proteomes" id="UP001150603"/>
    </source>
</evidence>